<proteinExistence type="predicted"/>
<comment type="caution">
    <text evidence="1">The sequence shown here is derived from an EMBL/GenBank/DDBJ whole genome shotgun (WGS) entry which is preliminary data.</text>
</comment>
<keyword evidence="2" id="KW-1185">Reference proteome</keyword>
<dbReference type="RefSeq" id="WP_126955016.1">
    <property type="nucleotide sequence ID" value="NZ_RZGR01000021.1"/>
</dbReference>
<reference evidence="1 2" key="1">
    <citation type="submission" date="2018-12" db="EMBL/GenBank/DDBJ databases">
        <title>Legionella sp,whole genome shotgun sequence.</title>
        <authorList>
            <person name="Wu H."/>
        </authorList>
    </citation>
    <scope>NUCLEOTIDE SEQUENCE [LARGE SCALE GENOMIC DNA]</scope>
    <source>
        <strain evidence="2">km714</strain>
    </source>
</reference>
<name>A0A433JIG5_9GAMM</name>
<dbReference type="OrthoDB" id="5645602at2"/>
<dbReference type="AlphaFoldDB" id="A0A433JIG5"/>
<accession>A0A433JIG5</accession>
<dbReference type="EMBL" id="RZGR01000021">
    <property type="protein sequence ID" value="RUQ85076.1"/>
    <property type="molecule type" value="Genomic_DNA"/>
</dbReference>
<evidence type="ECO:0000313" key="1">
    <source>
        <dbReference type="EMBL" id="RUQ85076.1"/>
    </source>
</evidence>
<evidence type="ECO:0000313" key="2">
    <source>
        <dbReference type="Proteomes" id="UP000288012"/>
    </source>
</evidence>
<sequence>MLNCEHIQQLIAGCRKLGLSGVVRKLNVLLQDINVDFVTQGEFLGSNGNPAIFVNEQTYKLLSKFHPTWKKNKTIVIREHDFHNPHIALITKIGMIVHELGHAFNVEANLPNSECNAYIFEVEALAHLYKNKKELLYGCEKKDLQDYFNARLPIYRKSIQKNNKDNKDIEYLETLVKKIEQDTLLEEKIAREKETQVLLKFSLLHRQRQKFHQDIANEQESFFMEKNLYLVAK</sequence>
<dbReference type="Proteomes" id="UP000288012">
    <property type="component" value="Unassembled WGS sequence"/>
</dbReference>
<protein>
    <submittedName>
        <fullName evidence="1">Uncharacterized protein</fullName>
    </submittedName>
</protein>
<organism evidence="1 2">
    <name type="scientific">Legionella septentrionalis</name>
    <dbReference type="NCBI Taxonomy" id="2498109"/>
    <lineage>
        <taxon>Bacteria</taxon>
        <taxon>Pseudomonadati</taxon>
        <taxon>Pseudomonadota</taxon>
        <taxon>Gammaproteobacteria</taxon>
        <taxon>Legionellales</taxon>
        <taxon>Legionellaceae</taxon>
        <taxon>Legionella</taxon>
    </lineage>
</organism>
<gene>
    <name evidence="1" type="ORF">EKM59_07575</name>
</gene>